<dbReference type="Proteomes" id="UP000219994">
    <property type="component" value="Unassembled WGS sequence"/>
</dbReference>
<dbReference type="InterPro" id="IPR038766">
    <property type="entry name" value="Membrane_comp_ABC_pdt"/>
</dbReference>
<comment type="subcellular location">
    <subcellularLocation>
        <location evidence="1">Cell membrane</location>
        <topology evidence="1">Multi-pass membrane protein</topology>
    </subcellularLocation>
</comment>
<accession>A0A2A6FUX5</accession>
<dbReference type="AlphaFoldDB" id="A0A2A6FUX5"/>
<evidence type="ECO:0000256" key="6">
    <source>
        <dbReference type="SAM" id="Phobius"/>
    </source>
</evidence>
<keyword evidence="2" id="KW-1003">Cell membrane</keyword>
<evidence type="ECO:0000256" key="1">
    <source>
        <dbReference type="ARBA" id="ARBA00004651"/>
    </source>
</evidence>
<feature type="transmembrane region" description="Helical" evidence="6">
    <location>
        <begin position="657"/>
        <end position="681"/>
    </location>
</feature>
<feature type="transmembrane region" description="Helical" evidence="6">
    <location>
        <begin position="448"/>
        <end position="473"/>
    </location>
</feature>
<gene>
    <name evidence="8" type="ORF">B5766_00685</name>
</gene>
<keyword evidence="4 6" id="KW-1133">Transmembrane helix</keyword>
<evidence type="ECO:0000313" key="8">
    <source>
        <dbReference type="EMBL" id="PDQ36436.1"/>
    </source>
</evidence>
<reference evidence="9" key="1">
    <citation type="submission" date="2017-03" db="EMBL/GenBank/DDBJ databases">
        <authorList>
            <person name="Lund M.B."/>
        </authorList>
    </citation>
    <scope>NUCLEOTIDE SEQUENCE [LARGE SCALE GENOMIC DNA]</scope>
</reference>
<name>A0A2A6FUX5_9MICO</name>
<evidence type="ECO:0000256" key="4">
    <source>
        <dbReference type="ARBA" id="ARBA00022989"/>
    </source>
</evidence>
<comment type="caution">
    <text evidence="8">The sequence shown here is derived from an EMBL/GenBank/DDBJ whole genome shotgun (WGS) entry which is preliminary data.</text>
</comment>
<feature type="transmembrane region" description="Helical" evidence="6">
    <location>
        <begin position="751"/>
        <end position="774"/>
    </location>
</feature>
<evidence type="ECO:0000256" key="3">
    <source>
        <dbReference type="ARBA" id="ARBA00022692"/>
    </source>
</evidence>
<dbReference type="PANTHER" id="PTHR30287:SF2">
    <property type="entry name" value="BLL1001 PROTEIN"/>
    <property type="match status" value="1"/>
</dbReference>
<feature type="domain" description="ABC3 transporter permease C-terminal" evidence="7">
    <location>
        <begin position="660"/>
        <end position="779"/>
    </location>
</feature>
<feature type="transmembrane region" description="Helical" evidence="6">
    <location>
        <begin position="280"/>
        <end position="302"/>
    </location>
</feature>
<feature type="transmembrane region" description="Helical" evidence="6">
    <location>
        <begin position="309"/>
        <end position="331"/>
    </location>
</feature>
<dbReference type="InterPro" id="IPR003838">
    <property type="entry name" value="ABC3_permease_C"/>
</dbReference>
<feature type="transmembrane region" description="Helical" evidence="6">
    <location>
        <begin position="702"/>
        <end position="731"/>
    </location>
</feature>
<feature type="transmembrane region" description="Helical" evidence="6">
    <location>
        <begin position="12"/>
        <end position="38"/>
    </location>
</feature>
<evidence type="ECO:0000256" key="5">
    <source>
        <dbReference type="ARBA" id="ARBA00023136"/>
    </source>
</evidence>
<dbReference type="Pfam" id="PF02687">
    <property type="entry name" value="FtsX"/>
    <property type="match status" value="2"/>
</dbReference>
<dbReference type="GO" id="GO:0005886">
    <property type="term" value="C:plasma membrane"/>
    <property type="evidence" value="ECO:0007669"/>
    <property type="project" value="UniProtKB-SubCell"/>
</dbReference>
<feature type="transmembrane region" description="Helical" evidence="6">
    <location>
        <begin position="381"/>
        <end position="400"/>
    </location>
</feature>
<organism evidence="8 9">
    <name type="scientific">Candidatus Lumbricidiphila eiseniae</name>
    <dbReference type="NCBI Taxonomy" id="1969409"/>
    <lineage>
        <taxon>Bacteria</taxon>
        <taxon>Bacillati</taxon>
        <taxon>Actinomycetota</taxon>
        <taxon>Actinomycetes</taxon>
        <taxon>Micrococcales</taxon>
        <taxon>Microbacteriaceae</taxon>
        <taxon>Candidatus Lumbricidiphila</taxon>
    </lineage>
</organism>
<feature type="transmembrane region" description="Helical" evidence="6">
    <location>
        <begin position="337"/>
        <end position="360"/>
    </location>
</feature>
<evidence type="ECO:0000259" key="7">
    <source>
        <dbReference type="Pfam" id="PF02687"/>
    </source>
</evidence>
<proteinExistence type="predicted"/>
<evidence type="ECO:0000256" key="2">
    <source>
        <dbReference type="ARBA" id="ARBA00022475"/>
    </source>
</evidence>
<feature type="domain" description="ABC3 transporter permease C-terminal" evidence="7">
    <location>
        <begin position="287"/>
        <end position="403"/>
    </location>
</feature>
<keyword evidence="3 6" id="KW-0812">Transmembrane</keyword>
<sequence length="785" mass="83688">MRLLLKANFRVLRGSLVTGVILVLFAVVSGFVSSYLYYGNVPMMRAYEASLASSNVEQFRFLPALELTDSEISEIVATSGITTSADQPPTVQGFASDDRINLVPYYDVRASELSEQYDFAYESVRVKVVDTDGVHYYVSTKPASINRVVTADGAREVKDGEVLMTAQHARLSDLKIGDSVLIGSTAYRIAGTYFQPSNSLLGASGSGALGNTANAGILMSESDFESVESPADLIFVGVSHDGTPTSILAGMRSNDRVSYVSSSDHLASISALRDNFSTSLTLMLIGTALFACAVVLVVWQIIRNNLRRSVAVVGVMKAIGLHPLSIGASFAVYVVPVLIGVCLGSLVGYLLAPSFGAGYLRIFEFYLPALVPDVPFTVLQVLLALVVPLLVCIATAMRLVRSETLALLNGGFISSSTLRLRWLYSAMRRFSMTTRVRWSFALSNAPRVFVVVASAAVSVLVLAFSLAILAMGARPLDQLRASMNFDDLVQYTTPQNSGQSSANKGYADSFYISGAGSSNVDRSFDALFVDPSFSAILAPGSDGRQIFELLGSGEIVVSSKFASDYGVVVGDRVSIQPQSLPAVSLVVAGINPIAMDTRMYLPTSDLPDLVPAAERNAFNTWFSTGGLAPASESDAVVVSKQILVDQAQNAISASFTLVPVLIFIAVVLSLGVLFLIAYLNVFDNRRMIALLDQLGYQASDSVRLVINVYGFVILVGAVGGALVSPLLLAAFGGIVAQASDYHLVLETGWPSLAVVALAVVAFAQLSHFLVLPWVRKISPTALAYS</sequence>
<keyword evidence="5 6" id="KW-0472">Membrane</keyword>
<evidence type="ECO:0000313" key="9">
    <source>
        <dbReference type="Proteomes" id="UP000219994"/>
    </source>
</evidence>
<dbReference type="EMBL" id="NAEP01000014">
    <property type="protein sequence ID" value="PDQ36436.1"/>
    <property type="molecule type" value="Genomic_DNA"/>
</dbReference>
<dbReference type="PANTHER" id="PTHR30287">
    <property type="entry name" value="MEMBRANE COMPONENT OF PREDICTED ABC SUPERFAMILY METABOLITE UPTAKE TRANSPORTER"/>
    <property type="match status" value="1"/>
</dbReference>
<protein>
    <recommendedName>
        <fullName evidence="7">ABC3 transporter permease C-terminal domain-containing protein</fullName>
    </recommendedName>
</protein>